<gene>
    <name evidence="1" type="ORF">A4U43_C07F24610</name>
</gene>
<keyword evidence="2" id="KW-1185">Reference proteome</keyword>
<protein>
    <submittedName>
        <fullName evidence="1">Uncharacterized protein</fullName>
    </submittedName>
</protein>
<evidence type="ECO:0000313" key="1">
    <source>
        <dbReference type="EMBL" id="ONK64335.1"/>
    </source>
</evidence>
<sequence length="299" mass="32597">MDRVRASSLVVISHFPSPLNDSETLIGPSFQQVIDPTASPSCSSAEDITDLLPLLSQISDRPPPPAVANLPSISSPTLAHPHGFAYGTSSLLIISHFPSPLYDSETLIGPSFQQVIDPIASPSCSTADDIVAVRWSSARPSDGEITAAVGDCVFLFCPDSATASGQSADDILNKDTVELHVLYNAALNVYMDANRRYKQSIRSQINKGSFDDANCGCDFDQFLESEVINKGSFDDANCGCDFDQFLESEVLKHTRALLILSYDFKSAWNSSGIHHSVGSLSYQESRSYHYLWTNFSYLH</sequence>
<reference evidence="2" key="1">
    <citation type="journal article" date="2017" name="Nat. Commun.">
        <title>The asparagus genome sheds light on the origin and evolution of a young Y chromosome.</title>
        <authorList>
            <person name="Harkess A."/>
            <person name="Zhou J."/>
            <person name="Xu C."/>
            <person name="Bowers J.E."/>
            <person name="Van der Hulst R."/>
            <person name="Ayyampalayam S."/>
            <person name="Mercati F."/>
            <person name="Riccardi P."/>
            <person name="McKain M.R."/>
            <person name="Kakrana A."/>
            <person name="Tang H."/>
            <person name="Ray J."/>
            <person name="Groenendijk J."/>
            <person name="Arikit S."/>
            <person name="Mathioni S.M."/>
            <person name="Nakano M."/>
            <person name="Shan H."/>
            <person name="Telgmann-Rauber A."/>
            <person name="Kanno A."/>
            <person name="Yue Z."/>
            <person name="Chen H."/>
            <person name="Li W."/>
            <person name="Chen Y."/>
            <person name="Xu X."/>
            <person name="Zhang Y."/>
            <person name="Luo S."/>
            <person name="Chen H."/>
            <person name="Gao J."/>
            <person name="Mao Z."/>
            <person name="Pires J.C."/>
            <person name="Luo M."/>
            <person name="Kudrna D."/>
            <person name="Wing R.A."/>
            <person name="Meyers B.C."/>
            <person name="Yi K."/>
            <person name="Kong H."/>
            <person name="Lavrijsen P."/>
            <person name="Sunseri F."/>
            <person name="Falavigna A."/>
            <person name="Ye Y."/>
            <person name="Leebens-Mack J.H."/>
            <person name="Chen G."/>
        </authorList>
    </citation>
    <scope>NUCLEOTIDE SEQUENCE [LARGE SCALE GENOMIC DNA]</scope>
    <source>
        <strain evidence="2">cv. DH0086</strain>
    </source>
</reference>
<dbReference type="Gramene" id="ONK64335">
    <property type="protein sequence ID" value="ONK64335"/>
    <property type="gene ID" value="A4U43_C07F24610"/>
</dbReference>
<evidence type="ECO:0000313" key="2">
    <source>
        <dbReference type="Proteomes" id="UP000243459"/>
    </source>
</evidence>
<accession>A0A5P1EEK6</accession>
<dbReference type="EMBL" id="CM007387">
    <property type="protein sequence ID" value="ONK64335.1"/>
    <property type="molecule type" value="Genomic_DNA"/>
</dbReference>
<dbReference type="AlphaFoldDB" id="A0A5P1EEK6"/>
<organism evidence="1 2">
    <name type="scientific">Asparagus officinalis</name>
    <name type="common">Garden asparagus</name>
    <dbReference type="NCBI Taxonomy" id="4686"/>
    <lineage>
        <taxon>Eukaryota</taxon>
        <taxon>Viridiplantae</taxon>
        <taxon>Streptophyta</taxon>
        <taxon>Embryophyta</taxon>
        <taxon>Tracheophyta</taxon>
        <taxon>Spermatophyta</taxon>
        <taxon>Magnoliopsida</taxon>
        <taxon>Liliopsida</taxon>
        <taxon>Asparagales</taxon>
        <taxon>Asparagaceae</taxon>
        <taxon>Asparagoideae</taxon>
        <taxon>Asparagus</taxon>
    </lineage>
</organism>
<name>A0A5P1EEK6_ASPOF</name>
<dbReference type="Proteomes" id="UP000243459">
    <property type="component" value="Chromosome 7"/>
</dbReference>
<proteinExistence type="predicted"/>